<sequence>MSMFFSEAAWLCLSVTAVLGSTVLCTYKCPAQLQSRVVCLAVLWGGACLLGLSFFWSLILFCLSCFLLYMSSGEEFLPVDGKAVLVTGTDTGIGHALAKHLDKLGFTVFAGVLDERGSGAEELRKTCSNFLSVLQMDVTKPEQIKDAHHKVIEKMQDKGLWAVVNNAGIIHFPIDGELIPMDDYKKCMAVNFFGAVEVTKAFLPLLRKSKGRLVTISSMGGKVPLQRLAAYNSTKAALTMFSSIIRQELSKWGVKVSIILPGGFRTSLMGTSDMWDKMEKNVLDQLPQEVQEDYGQDYLFLNKDFLRLMSAQSSPDFTPVLQDVQHAISAKSPSPFYAPGKLAYLWVCFASFSPTCLFDYIMQKTFGQGCIMPRALSVAD</sequence>
<organism evidence="1 2">
    <name type="scientific">Castor canadensis</name>
    <name type="common">American beaver</name>
    <dbReference type="NCBI Taxonomy" id="51338"/>
    <lineage>
        <taxon>Eukaryota</taxon>
        <taxon>Metazoa</taxon>
        <taxon>Chordata</taxon>
        <taxon>Craniata</taxon>
        <taxon>Vertebrata</taxon>
        <taxon>Euteleostomi</taxon>
        <taxon>Mammalia</taxon>
        <taxon>Eutheria</taxon>
        <taxon>Euarchontoglires</taxon>
        <taxon>Glires</taxon>
        <taxon>Rodentia</taxon>
        <taxon>Castorimorpha</taxon>
        <taxon>Castoridae</taxon>
        <taxon>Castor</taxon>
    </lineage>
</organism>
<dbReference type="RefSeq" id="XP_073911682.1">
    <property type="nucleotide sequence ID" value="XM_074055581.1"/>
</dbReference>
<keyword evidence="1" id="KW-1185">Reference proteome</keyword>
<reference evidence="2" key="1">
    <citation type="submission" date="2025-08" db="UniProtKB">
        <authorList>
            <consortium name="RefSeq"/>
        </authorList>
    </citation>
    <scope>IDENTIFICATION</scope>
</reference>
<evidence type="ECO:0000313" key="1">
    <source>
        <dbReference type="Proteomes" id="UP001732720"/>
    </source>
</evidence>
<gene>
    <name evidence="2" type="primary">Hsd17b2</name>
</gene>
<dbReference type="Proteomes" id="UP001732720">
    <property type="component" value="Chromosome 15"/>
</dbReference>
<protein>
    <submittedName>
        <fullName evidence="2">17-beta-hydroxysteroid dehydrogenase type 2 isoform X1</fullName>
    </submittedName>
</protein>
<name>A0AC58L3E2_CASCN</name>
<evidence type="ECO:0000313" key="2">
    <source>
        <dbReference type="RefSeq" id="XP_073911682.1"/>
    </source>
</evidence>
<accession>A0AC58L3E2</accession>
<proteinExistence type="predicted"/>